<organism evidence="1 2">
    <name type="scientific">Lepagella muris</name>
    <dbReference type="NCBI Taxonomy" id="3032870"/>
    <lineage>
        <taxon>Bacteria</taxon>
        <taxon>Pseudomonadati</taxon>
        <taxon>Bacteroidota</taxon>
        <taxon>Bacteroidia</taxon>
        <taxon>Bacteroidales</taxon>
        <taxon>Muribaculaceae</taxon>
        <taxon>Lepagella</taxon>
    </lineage>
</organism>
<keyword evidence="2" id="KW-1185">Reference proteome</keyword>
<sequence length="253" mass="30021">MTKYEETMQIIRGIRQKTDTAVLFYSAGGKDGIALLDMLSPVFKKVICYYMWLVPGLDHVKPYLAWAIKKYPNVEIRQIKHYQRDYYDKYGFFQFGEGNPDIKPRKVGEVEEMVRQETDIKWAFSGMKGVDGYMKRMRLLTFKKRNGTYITEKGMVYPLAIWTNKEVLKYIEMRNLIKPFVYNPKDVSQGFGVDLRSLLILRQRFPRDYQRTVREFPFCEKLIFDYENGILPHGQEKEVLEIIKRIETESEAE</sequence>
<gene>
    <name evidence="1" type="ORF">E5331_00905</name>
</gene>
<comment type="caution">
    <text evidence="1">The sequence shown here is derived from an EMBL/GenBank/DDBJ whole genome shotgun (WGS) entry which is preliminary data.</text>
</comment>
<dbReference type="EMBL" id="SRYB01000001">
    <property type="protein sequence ID" value="TGY80972.1"/>
    <property type="molecule type" value="Genomic_DNA"/>
</dbReference>
<accession>A0AC61RKX8</accession>
<evidence type="ECO:0000313" key="2">
    <source>
        <dbReference type="Proteomes" id="UP000306319"/>
    </source>
</evidence>
<dbReference type="Proteomes" id="UP000306319">
    <property type="component" value="Unassembled WGS sequence"/>
</dbReference>
<protein>
    <submittedName>
        <fullName evidence="1">Phosphoadenosine phosphosulfate reductase</fullName>
    </submittedName>
</protein>
<name>A0AC61RKX8_9BACT</name>
<proteinExistence type="predicted"/>
<reference evidence="1" key="1">
    <citation type="submission" date="2019-04" db="EMBL/GenBank/DDBJ databases">
        <title>Microbes associate with the intestines of laboratory mice.</title>
        <authorList>
            <person name="Navarre W."/>
            <person name="Wong E."/>
            <person name="Huang K."/>
            <person name="Tropini C."/>
            <person name="Ng K."/>
            <person name="Yu B."/>
        </authorList>
    </citation>
    <scope>NUCLEOTIDE SEQUENCE</scope>
    <source>
        <strain evidence="1">NM04_E33</strain>
    </source>
</reference>
<evidence type="ECO:0000313" key="1">
    <source>
        <dbReference type="EMBL" id="TGY80972.1"/>
    </source>
</evidence>